<reference evidence="1 2" key="1">
    <citation type="submission" date="2016-10" db="EMBL/GenBank/DDBJ databases">
        <authorList>
            <person name="de Groot N.N."/>
        </authorList>
    </citation>
    <scope>NUCLEOTIDE SEQUENCE [LARGE SCALE GENOMIC DNA]</scope>
    <source>
        <strain evidence="1 2">DSM 44892</strain>
    </source>
</reference>
<dbReference type="EMBL" id="FNDN01000003">
    <property type="protein sequence ID" value="SDH82769.1"/>
    <property type="molecule type" value="Genomic_DNA"/>
</dbReference>
<dbReference type="OrthoDB" id="4411540at2"/>
<evidence type="ECO:0000313" key="1">
    <source>
        <dbReference type="EMBL" id="SDH82769.1"/>
    </source>
</evidence>
<accession>A0A1G8FL27</accession>
<dbReference type="Proteomes" id="UP000183263">
    <property type="component" value="Unassembled WGS sequence"/>
</dbReference>
<sequence length="93" mass="9488">MTAGALVKRNFAILVVLAVIVAALVLVAADRWRRGALVFGAAVLVAAVLRLVLSEEQAGLLAVRGKPFDVTALTAVGGAIVWLAISIDPLGTG</sequence>
<organism evidence="1 2">
    <name type="scientific">Rhodococcus triatomae</name>
    <dbReference type="NCBI Taxonomy" id="300028"/>
    <lineage>
        <taxon>Bacteria</taxon>
        <taxon>Bacillati</taxon>
        <taxon>Actinomycetota</taxon>
        <taxon>Actinomycetes</taxon>
        <taxon>Mycobacteriales</taxon>
        <taxon>Nocardiaceae</taxon>
        <taxon>Rhodococcus</taxon>
    </lineage>
</organism>
<gene>
    <name evidence="1" type="ORF">SAMN05444695_103317</name>
</gene>
<evidence type="ECO:0008006" key="3">
    <source>
        <dbReference type="Google" id="ProtNLM"/>
    </source>
</evidence>
<proteinExistence type="predicted"/>
<dbReference type="InterPro" id="IPR021385">
    <property type="entry name" value="DUF3017"/>
</dbReference>
<dbReference type="AlphaFoldDB" id="A0A1G8FL27"/>
<name>A0A1G8FL27_9NOCA</name>
<keyword evidence="2" id="KW-1185">Reference proteome</keyword>
<dbReference type="RefSeq" id="WP_072736591.1">
    <property type="nucleotide sequence ID" value="NZ_CP048813.1"/>
</dbReference>
<evidence type="ECO:0000313" key="2">
    <source>
        <dbReference type="Proteomes" id="UP000183263"/>
    </source>
</evidence>
<dbReference type="Pfam" id="PF11222">
    <property type="entry name" value="DUF3017"/>
    <property type="match status" value="1"/>
</dbReference>
<protein>
    <recommendedName>
        <fullName evidence="3">DUF3017 domain-containing protein</fullName>
    </recommendedName>
</protein>